<accession>A0ABV0QH30</accession>
<name>A0ABV0QH30_9TELE</name>
<dbReference type="Pfam" id="PF06248">
    <property type="entry name" value="Zw10_N"/>
    <property type="match status" value="1"/>
</dbReference>
<dbReference type="EMBL" id="JAHRIN010010306">
    <property type="protein sequence ID" value="MEQ2195121.1"/>
    <property type="molecule type" value="Genomic_DNA"/>
</dbReference>
<dbReference type="PANTHER" id="PTHR12205:SF0">
    <property type="entry name" value="CENTROMERE_KINETOCHORE PROTEIN ZW10 HOMOLOG"/>
    <property type="match status" value="1"/>
</dbReference>
<evidence type="ECO:0000313" key="3">
    <source>
        <dbReference type="Proteomes" id="UP001434883"/>
    </source>
</evidence>
<feature type="domain" description="Centromere/kinetochore protein zw10 N-terminal" evidence="1">
    <location>
        <begin position="1"/>
        <end position="84"/>
    </location>
</feature>
<sequence length="117" mass="13740">EEVCDMINKKYSEFLPNLQASEDLMVQIDTVSKEMEALKNCIESEVQQNIHVAVNEYLKLKQQLEKNTMIIKMLEHLKQFHSAMEDSNKALQEKKYVDAATHLEKPSFWHNQQKMLS</sequence>
<dbReference type="InterPro" id="IPR009361">
    <property type="entry name" value="Zw10_N"/>
</dbReference>
<gene>
    <name evidence="2" type="ORF">XENOCAPTIV_007837</name>
</gene>
<evidence type="ECO:0000313" key="2">
    <source>
        <dbReference type="EMBL" id="MEQ2195121.1"/>
    </source>
</evidence>
<dbReference type="PANTHER" id="PTHR12205">
    <property type="entry name" value="CENTROMERE/KINETOCHORE PROTEIN ZW10"/>
    <property type="match status" value="1"/>
</dbReference>
<proteinExistence type="predicted"/>
<organism evidence="2 3">
    <name type="scientific">Xenoophorus captivus</name>
    <dbReference type="NCBI Taxonomy" id="1517983"/>
    <lineage>
        <taxon>Eukaryota</taxon>
        <taxon>Metazoa</taxon>
        <taxon>Chordata</taxon>
        <taxon>Craniata</taxon>
        <taxon>Vertebrata</taxon>
        <taxon>Euteleostomi</taxon>
        <taxon>Actinopterygii</taxon>
        <taxon>Neopterygii</taxon>
        <taxon>Teleostei</taxon>
        <taxon>Neoteleostei</taxon>
        <taxon>Acanthomorphata</taxon>
        <taxon>Ovalentaria</taxon>
        <taxon>Atherinomorphae</taxon>
        <taxon>Cyprinodontiformes</taxon>
        <taxon>Goodeidae</taxon>
        <taxon>Xenoophorus</taxon>
    </lineage>
</organism>
<comment type="caution">
    <text evidence="2">The sequence shown here is derived from an EMBL/GenBank/DDBJ whole genome shotgun (WGS) entry which is preliminary data.</text>
</comment>
<keyword evidence="3" id="KW-1185">Reference proteome</keyword>
<protein>
    <recommendedName>
        <fullName evidence="1">Centromere/kinetochore protein zw10 N-terminal domain-containing protein</fullName>
    </recommendedName>
</protein>
<dbReference type="Proteomes" id="UP001434883">
    <property type="component" value="Unassembled WGS sequence"/>
</dbReference>
<reference evidence="2 3" key="1">
    <citation type="submission" date="2021-06" db="EMBL/GenBank/DDBJ databases">
        <authorList>
            <person name="Palmer J.M."/>
        </authorList>
    </citation>
    <scope>NUCLEOTIDE SEQUENCE [LARGE SCALE GENOMIC DNA]</scope>
    <source>
        <strain evidence="2 3">XC_2019</strain>
        <tissue evidence="2">Muscle</tissue>
    </source>
</reference>
<feature type="non-terminal residue" evidence="2">
    <location>
        <position position="1"/>
    </location>
</feature>
<evidence type="ECO:0000259" key="1">
    <source>
        <dbReference type="Pfam" id="PF06248"/>
    </source>
</evidence>